<dbReference type="Pfam" id="PF13511">
    <property type="entry name" value="DUF4124"/>
    <property type="match status" value="1"/>
</dbReference>
<feature type="domain" description="Glutaredoxin" evidence="2">
    <location>
        <begin position="62"/>
        <end position="120"/>
    </location>
</feature>
<dbReference type="AlphaFoldDB" id="A0A1F6TCT3"/>
<proteinExistence type="predicted"/>
<reference evidence="4 5" key="1">
    <citation type="journal article" date="2016" name="Nat. Commun.">
        <title>Thousands of microbial genomes shed light on interconnected biogeochemical processes in an aquifer system.</title>
        <authorList>
            <person name="Anantharaman K."/>
            <person name="Brown C.T."/>
            <person name="Hug L.A."/>
            <person name="Sharon I."/>
            <person name="Castelle C.J."/>
            <person name="Probst A.J."/>
            <person name="Thomas B.C."/>
            <person name="Singh A."/>
            <person name="Wilkins M.J."/>
            <person name="Karaoz U."/>
            <person name="Brodie E.L."/>
            <person name="Williams K.H."/>
            <person name="Hubbard S.S."/>
            <person name="Banfield J.F."/>
        </authorList>
    </citation>
    <scope>NUCLEOTIDE SEQUENCE [LARGE SCALE GENOMIC DNA]</scope>
</reference>
<gene>
    <name evidence="4" type="ORF">A2150_03940</name>
</gene>
<dbReference type="EMBL" id="MFSS01000072">
    <property type="protein sequence ID" value="OGI42953.1"/>
    <property type="molecule type" value="Genomic_DNA"/>
</dbReference>
<name>A0A1F6TCT3_9PROT</name>
<dbReference type="InterPro" id="IPR036249">
    <property type="entry name" value="Thioredoxin-like_sf"/>
</dbReference>
<feature type="domain" description="DUF4124" evidence="3">
    <location>
        <begin position="3"/>
        <end position="36"/>
    </location>
</feature>
<dbReference type="SUPFAM" id="SSF52833">
    <property type="entry name" value="Thioredoxin-like"/>
    <property type="match status" value="1"/>
</dbReference>
<dbReference type="Proteomes" id="UP000177925">
    <property type="component" value="Unassembled WGS sequence"/>
</dbReference>
<evidence type="ECO:0000313" key="5">
    <source>
        <dbReference type="Proteomes" id="UP000177925"/>
    </source>
</evidence>
<dbReference type="STRING" id="1817758.A2150_03940"/>
<evidence type="ECO:0000259" key="2">
    <source>
        <dbReference type="Pfam" id="PF00462"/>
    </source>
</evidence>
<evidence type="ECO:0000256" key="1">
    <source>
        <dbReference type="SAM" id="MobiDB-lite"/>
    </source>
</evidence>
<dbReference type="Gene3D" id="3.40.30.10">
    <property type="entry name" value="Glutaredoxin"/>
    <property type="match status" value="1"/>
</dbReference>
<comment type="caution">
    <text evidence="4">The sequence shown here is derived from an EMBL/GenBank/DDBJ whole genome shotgun (WGS) entry which is preliminary data.</text>
</comment>
<dbReference type="PROSITE" id="PS51354">
    <property type="entry name" value="GLUTAREDOXIN_2"/>
    <property type="match status" value="1"/>
</dbReference>
<accession>A0A1F6TCT3</accession>
<sequence length="158" mass="16677">MGLACGTAQAAKLYKWVDKDGKVSYQDTPPPANAGKVEEQFVKGGDAAGSDAVAEIAQKFPVVIYTIPKCSSCDLARGYLQKRQVPFTEKNVAQGNLANQKELQDRFGELVVPTILVGTKAMKGGYSESLLEGELDAAGYPNPGKPASPAGETSTQPQ</sequence>
<evidence type="ECO:0000313" key="4">
    <source>
        <dbReference type="EMBL" id="OGI42953.1"/>
    </source>
</evidence>
<dbReference type="InterPro" id="IPR002109">
    <property type="entry name" value="Glutaredoxin"/>
</dbReference>
<dbReference type="Pfam" id="PF00462">
    <property type="entry name" value="Glutaredoxin"/>
    <property type="match status" value="1"/>
</dbReference>
<dbReference type="InterPro" id="IPR025392">
    <property type="entry name" value="DUF4124"/>
</dbReference>
<dbReference type="CDD" id="cd02976">
    <property type="entry name" value="NrdH"/>
    <property type="match status" value="1"/>
</dbReference>
<organism evidence="4 5">
    <name type="scientific">Candidatus Muproteobacteria bacterium RBG_16_64_11</name>
    <dbReference type="NCBI Taxonomy" id="1817758"/>
    <lineage>
        <taxon>Bacteria</taxon>
        <taxon>Pseudomonadati</taxon>
        <taxon>Pseudomonadota</taxon>
        <taxon>Candidatus Muproteobacteria</taxon>
    </lineage>
</organism>
<protein>
    <submittedName>
        <fullName evidence="4">Uncharacterized protein</fullName>
    </submittedName>
</protein>
<feature type="region of interest" description="Disordered" evidence="1">
    <location>
        <begin position="134"/>
        <end position="158"/>
    </location>
</feature>
<evidence type="ECO:0000259" key="3">
    <source>
        <dbReference type="Pfam" id="PF13511"/>
    </source>
</evidence>